<name>A0ABN2KH88_9MICO</name>
<evidence type="ECO:0000313" key="1">
    <source>
        <dbReference type="EMBL" id="GAA1754541.1"/>
    </source>
</evidence>
<evidence type="ECO:0000313" key="2">
    <source>
        <dbReference type="Proteomes" id="UP001501475"/>
    </source>
</evidence>
<dbReference type="Proteomes" id="UP001501475">
    <property type="component" value="Unassembled WGS sequence"/>
</dbReference>
<dbReference type="EMBL" id="BAAAPN010000034">
    <property type="protein sequence ID" value="GAA1754541.1"/>
    <property type="molecule type" value="Genomic_DNA"/>
</dbReference>
<protein>
    <submittedName>
        <fullName evidence="1">Uncharacterized protein</fullName>
    </submittedName>
</protein>
<proteinExistence type="predicted"/>
<sequence>MPDNPTRDKDQDMIAVATTDTTTFTAYRWEAGTLVAAQPRQRVGAARGHAPSAGHAAAATTSVSPSDLPTLVFLADS</sequence>
<comment type="caution">
    <text evidence="1">The sequence shown here is derived from an EMBL/GenBank/DDBJ whole genome shotgun (WGS) entry which is preliminary data.</text>
</comment>
<accession>A0ABN2KH88</accession>
<organism evidence="1 2">
    <name type="scientific">Nostocoides vanveenii</name>
    <dbReference type="NCBI Taxonomy" id="330835"/>
    <lineage>
        <taxon>Bacteria</taxon>
        <taxon>Bacillati</taxon>
        <taxon>Actinomycetota</taxon>
        <taxon>Actinomycetes</taxon>
        <taxon>Micrococcales</taxon>
        <taxon>Intrasporangiaceae</taxon>
        <taxon>Nostocoides</taxon>
    </lineage>
</organism>
<keyword evidence="2" id="KW-1185">Reference proteome</keyword>
<gene>
    <name evidence="1" type="ORF">GCM10009810_12920</name>
</gene>
<reference evidence="1 2" key="1">
    <citation type="journal article" date="2019" name="Int. J. Syst. Evol. Microbiol.">
        <title>The Global Catalogue of Microorganisms (GCM) 10K type strain sequencing project: providing services to taxonomists for standard genome sequencing and annotation.</title>
        <authorList>
            <consortium name="The Broad Institute Genomics Platform"/>
            <consortium name="The Broad Institute Genome Sequencing Center for Infectious Disease"/>
            <person name="Wu L."/>
            <person name="Ma J."/>
        </authorList>
    </citation>
    <scope>NUCLEOTIDE SEQUENCE [LARGE SCALE GENOMIC DNA]</scope>
    <source>
        <strain evidence="1 2">JCM 15591</strain>
    </source>
</reference>